<dbReference type="AlphaFoldDB" id="A0A926KWL6"/>
<dbReference type="InterPro" id="IPR027417">
    <property type="entry name" value="P-loop_NTPase"/>
</dbReference>
<organism evidence="2 3">
    <name type="scientific">Paenibacillus sedimenti</name>
    <dbReference type="NCBI Taxonomy" id="2770274"/>
    <lineage>
        <taxon>Bacteria</taxon>
        <taxon>Bacillati</taxon>
        <taxon>Bacillota</taxon>
        <taxon>Bacilli</taxon>
        <taxon>Bacillales</taxon>
        <taxon>Paenibacillaceae</taxon>
        <taxon>Paenibacillus</taxon>
    </lineage>
</organism>
<gene>
    <name evidence="2" type="ORF">ICC18_33420</name>
</gene>
<dbReference type="EMBL" id="JACVVD010000036">
    <property type="protein sequence ID" value="MBD0384907.1"/>
    <property type="molecule type" value="Genomic_DNA"/>
</dbReference>
<evidence type="ECO:0000313" key="2">
    <source>
        <dbReference type="EMBL" id="MBD0384907.1"/>
    </source>
</evidence>
<keyword evidence="3" id="KW-1185">Reference proteome</keyword>
<name>A0A926KWL6_9BACL</name>
<dbReference type="SUPFAM" id="SSF52540">
    <property type="entry name" value="P-loop containing nucleoside triphosphate hydrolases"/>
    <property type="match status" value="1"/>
</dbReference>
<dbReference type="Pfam" id="PF09848">
    <property type="entry name" value="SLFN-g3_helicase"/>
    <property type="match status" value="1"/>
</dbReference>
<dbReference type="RefSeq" id="WP_188178663.1">
    <property type="nucleotide sequence ID" value="NZ_JACVVD010000036.1"/>
</dbReference>
<protein>
    <submittedName>
        <fullName evidence="2">DUF2075 domain-containing protein</fullName>
    </submittedName>
</protein>
<accession>A0A926KWL6</accession>
<dbReference type="Proteomes" id="UP000650466">
    <property type="component" value="Unassembled WGS sequence"/>
</dbReference>
<dbReference type="Gene3D" id="3.40.50.300">
    <property type="entry name" value="P-loop containing nucleotide triphosphate hydrolases"/>
    <property type="match status" value="2"/>
</dbReference>
<feature type="domain" description="Schlafen group 3-like DNA/RNA helicase" evidence="1">
    <location>
        <begin position="210"/>
        <end position="376"/>
    </location>
</feature>
<reference evidence="2" key="1">
    <citation type="submission" date="2020-09" db="EMBL/GenBank/DDBJ databases">
        <title>Draft Genome Sequence of Paenibacillus sp. WST5.</title>
        <authorList>
            <person name="Bao Z."/>
        </authorList>
    </citation>
    <scope>NUCLEOTIDE SEQUENCE</scope>
    <source>
        <strain evidence="2">WST5</strain>
    </source>
</reference>
<proteinExistence type="predicted"/>
<evidence type="ECO:0000259" key="1">
    <source>
        <dbReference type="Pfam" id="PF09848"/>
    </source>
</evidence>
<evidence type="ECO:0000313" key="3">
    <source>
        <dbReference type="Proteomes" id="UP000650466"/>
    </source>
</evidence>
<dbReference type="CDD" id="cd00009">
    <property type="entry name" value="AAA"/>
    <property type="match status" value="1"/>
</dbReference>
<comment type="caution">
    <text evidence="2">The sequence shown here is derived from an EMBL/GenBank/DDBJ whole genome shotgun (WGS) entry which is preliminary data.</text>
</comment>
<sequence length="503" mass="58474">MKPINLLSLVQAKKALSPSAFEQYMKAFSIQIKDQEVEGISQIVDELTDHPKRLFMLDAFYVGFTIPQISKEFDLLRIGKESIINIELKKLNTGDRMKKQVLENQYYLGFLEKRIHSFTYVSDECKLFYLNKEEDTYSEVAFNQLLECLKEQEVAPVDDIYSLFNPTNYLVSPSNSTNKFMDGQYFLTDHQKEIKDKILKMDLTSRTNYFSIEGAAGTGKTLLTYSIAKDFKSQGKSVLIVHVGNLNDGQLKLNRKYKWNIIPVKNYEKQDFSKFDVIVFDEIQRISRRQLDTIIDSIGTGSTVIFSYDGEQCLSDWEIENNIPQVIQSLTPHYGYKLTKRIRTNKEIASFISNLFDLKSRNTNQEYRNISVQYFSTAKEAMLYSYWLSEDEWKVINLTPSRYTKIAADSYRNIIFDTAHAVVGQEYDNVVAFLDGTFYHTEEGILNIRGDYYYNPAKMLFQILTRTRKKLHLIILKNEKLLKTSLSILENKPDEKRDSQTSP</sequence>
<dbReference type="InterPro" id="IPR018647">
    <property type="entry name" value="SLFN_3-like_DNA/RNA_helicase"/>
</dbReference>